<reference evidence="8" key="3">
    <citation type="submission" date="2025-08" db="UniProtKB">
        <authorList>
            <consortium name="RefSeq"/>
        </authorList>
    </citation>
    <scope>IDENTIFICATION</scope>
    <source>
        <strain evidence="8">CBS 342.82</strain>
    </source>
</reference>
<feature type="domain" description="RSE1/DDB1/CPSF1 second beta-propeller" evidence="6">
    <location>
        <begin position="547"/>
        <end position="925"/>
    </location>
</feature>
<evidence type="ECO:0000256" key="3">
    <source>
        <dbReference type="SAM" id="MobiDB-lite"/>
    </source>
</evidence>
<dbReference type="InterPro" id="IPR036322">
    <property type="entry name" value="WD40_repeat_dom_sf"/>
</dbReference>
<keyword evidence="2" id="KW-0539">Nucleus</keyword>
<evidence type="ECO:0000259" key="5">
    <source>
        <dbReference type="Pfam" id="PF10433"/>
    </source>
</evidence>
<evidence type="ECO:0000256" key="2">
    <source>
        <dbReference type="ARBA" id="ARBA00023242"/>
    </source>
</evidence>
<dbReference type="Pfam" id="PF03178">
    <property type="entry name" value="CPSF_A"/>
    <property type="match status" value="1"/>
</dbReference>
<feature type="domain" description="RSE1/DDB1/CPSF1 C-terminal" evidence="4">
    <location>
        <begin position="992"/>
        <end position="1334"/>
    </location>
</feature>
<dbReference type="GO" id="GO:0005634">
    <property type="term" value="C:nucleus"/>
    <property type="evidence" value="ECO:0007669"/>
    <property type="project" value="UniProtKB-SubCell"/>
</dbReference>
<keyword evidence="7" id="KW-1185">Reference proteome</keyword>
<dbReference type="InterPro" id="IPR015943">
    <property type="entry name" value="WD40/YVTN_repeat-like_dom_sf"/>
</dbReference>
<dbReference type="PANTHER" id="PTHR10644">
    <property type="entry name" value="DNA REPAIR/RNA PROCESSING CPSF FAMILY"/>
    <property type="match status" value="1"/>
</dbReference>
<feature type="region of interest" description="Disordered" evidence="3">
    <location>
        <begin position="432"/>
        <end position="468"/>
    </location>
</feature>
<evidence type="ECO:0008006" key="9">
    <source>
        <dbReference type="Google" id="ProtNLM"/>
    </source>
</evidence>
<dbReference type="Proteomes" id="UP000504637">
    <property type="component" value="Unplaced"/>
</dbReference>
<dbReference type="InterPro" id="IPR004871">
    <property type="entry name" value="RSE1/DDB1/CPSF1_C"/>
</dbReference>
<dbReference type="InterPro" id="IPR058543">
    <property type="entry name" value="Beta-prop_RSE1/DDB1/CPSF1_2nd"/>
</dbReference>
<dbReference type="Gene3D" id="2.130.10.10">
    <property type="entry name" value="YVTN repeat-like/Quinoprotein amine dehydrogenase"/>
    <property type="match status" value="2"/>
</dbReference>
<evidence type="ECO:0000259" key="6">
    <source>
        <dbReference type="Pfam" id="PF23726"/>
    </source>
</evidence>
<evidence type="ECO:0000313" key="7">
    <source>
        <dbReference type="Proteomes" id="UP000504637"/>
    </source>
</evidence>
<evidence type="ECO:0000256" key="1">
    <source>
        <dbReference type="ARBA" id="ARBA00004123"/>
    </source>
</evidence>
<dbReference type="GeneID" id="54359728"/>
<comment type="subcellular location">
    <subcellularLocation>
        <location evidence="1">Nucleus</location>
    </subcellularLocation>
</comment>
<sequence length="1370" mass="148870">MECFAELLPPTAVTHAIALPFLSPNANNVVVAKTSLLQVFDIKPSPATDDASGEQQTARLVLVGEYPLSGTVTALARVKILDTKTGGEAILLSFAHAKLSLLEWDPDNHRTSTISIHFYEGDNIVDQPFGPGLSECDTILTADPSSRCAALKFGPRFLAIVPFRQAGDELIGEEEEGADANAITKTSIAQTNGGLDVAETPYKPSFVLPMTTLDPSLNCIVHLAFLHEYREPTFGILASSTLPSAALLAERKDILTYTVFTLDLEQRASTNLITVTKLPSSLWKVMPLPAPIGGALLIGDNEIIHIDQSGKANATAVNEFAKLESDFGMADQSHLNMKLEGCVVEVIDHMSGGLLIVLRDGSMATLSFKVLRRSISELVVTRLASETSGAISRASPSCLTLSRDGTIFVGSDFGPSSLVSCYATTVPSSRKRSLAQMNEKADEAVDREGSEADEEEAEEEEDDDDLYSVAPATKKRATSSNVHSNIPDIANFTFAPLDNLPSLAPVNQVCLGRAKGSRAGRLELLAGTGRGHSSRLAILNRDIIPEALGTTSIGSASAAWTVCAKPEKHADQAEQKSIDRAFDNLLFVNDDSTTRILDINDSDDNESQFVERSAPEFENEGETLEVSTLRNGTRIVQCRKNDIRIYESNLALSQIIPMEDEESGAELNIVHTSTCEPYLLVVLDDGSMQVHQVQGKEVEPLTCHGVTEEKKWLSGSIYSGSLTRDDPVLLLLGSNGSLHMFSLPDLEPIGTVLSLPHLPPVFSMESSQRRMGAKETLTELLMADLGADGHSQPYLVLRTAMDDIVLYEPFNDRKRAASSPWYADLRFRKVPMVYIPKYNEAADDDLELKPPALRGVNIGQYQAICIPGTPPSLILRSASSSPKALEIRSTDEHGHMQRISSLNTPRCQQGFLTVDSGGTLKEFRLPEGAWFSSGWSVRQLDLGGELRHLAYHTSREVYVVATSRDVDFYFSEDDNRHPEQDDISSRPQVPQYSIHLVSSATRHIIDTYDMPSFQCITSLKIMPLEISENTHEQKSMIVVGSAALRGEDMPARGLVTVLDIIDVVPDPDSEESGVKFSVVSNEETKGAVTAIESFPGGLIGTAQGQKLMIRGLKEDGSCLPVAFLDAQCHATTLKSLHGRGLWLLGDAWKGLWFGGFTEEPYRITVLGKSSMDVEVICAEFLPFEGQLFILVVDSNTDLHILQYDPENPKTVSGMRLLHRSSFHVGHFPTSMTLLPSTLSPFTDQEETVANGHTSSADHAPPLFHILLTSASGALDLITALDESTYRRLSALQIHLTAILEHAAGLNPRAYRACVEGEGFGGRGVVDGNLVRRIFELGTAKRSDVLGRAAGDAWRLRSDLEIIGGGGLAYL</sequence>
<dbReference type="GO" id="GO:0003676">
    <property type="term" value="F:nucleic acid binding"/>
    <property type="evidence" value="ECO:0007669"/>
    <property type="project" value="InterPro"/>
</dbReference>
<dbReference type="Pfam" id="PF23726">
    <property type="entry name" value="Beta-prop_RSE1_2nd"/>
    <property type="match status" value="1"/>
</dbReference>
<proteinExistence type="predicted"/>
<feature type="compositionally biased region" description="Acidic residues" evidence="3">
    <location>
        <begin position="451"/>
        <end position="466"/>
    </location>
</feature>
<gene>
    <name evidence="8" type="ORF">K489DRAFT_326700</name>
</gene>
<feature type="domain" description="RSE1/DDB1/CPSF1 first beta-propeller" evidence="5">
    <location>
        <begin position="12"/>
        <end position="420"/>
    </location>
</feature>
<organism evidence="8">
    <name type="scientific">Dissoconium aciculare CBS 342.82</name>
    <dbReference type="NCBI Taxonomy" id="1314786"/>
    <lineage>
        <taxon>Eukaryota</taxon>
        <taxon>Fungi</taxon>
        <taxon>Dikarya</taxon>
        <taxon>Ascomycota</taxon>
        <taxon>Pezizomycotina</taxon>
        <taxon>Dothideomycetes</taxon>
        <taxon>Dothideomycetidae</taxon>
        <taxon>Mycosphaerellales</taxon>
        <taxon>Dissoconiaceae</taxon>
        <taxon>Dissoconium</taxon>
    </lineage>
</organism>
<accession>A0A6J3LWI8</accession>
<reference evidence="8" key="1">
    <citation type="submission" date="2020-01" db="EMBL/GenBank/DDBJ databases">
        <authorList>
            <consortium name="DOE Joint Genome Institute"/>
            <person name="Haridas S."/>
            <person name="Albert R."/>
            <person name="Binder M."/>
            <person name="Bloem J."/>
            <person name="Labutti K."/>
            <person name="Salamov A."/>
            <person name="Andreopoulos B."/>
            <person name="Baker S.E."/>
            <person name="Barry K."/>
            <person name="Bills G."/>
            <person name="Bluhm B.H."/>
            <person name="Cannon C."/>
            <person name="Castanera R."/>
            <person name="Culley D.E."/>
            <person name="Daum C."/>
            <person name="Ezra D."/>
            <person name="Gonzalez J.B."/>
            <person name="Henrissat B."/>
            <person name="Kuo A."/>
            <person name="Liang C."/>
            <person name="Lipzen A."/>
            <person name="Lutzoni F."/>
            <person name="Magnuson J."/>
            <person name="Mondo S."/>
            <person name="Nolan M."/>
            <person name="Ohm R."/>
            <person name="Pangilinan J."/>
            <person name="Park H.-J."/>
            <person name="Ramirez L."/>
            <person name="Alfaro M."/>
            <person name="Sun H."/>
            <person name="Tritt A."/>
            <person name="Yoshinaga Y."/>
            <person name="Zwiers L.-H."/>
            <person name="Turgeon B.G."/>
            <person name="Goodwin S.B."/>
            <person name="Spatafora J.W."/>
            <person name="Crous P.W."/>
            <person name="Grigoriev I.V."/>
        </authorList>
    </citation>
    <scope>NUCLEOTIDE SEQUENCE</scope>
    <source>
        <strain evidence="8">CBS 342.82</strain>
    </source>
</reference>
<dbReference type="OrthoDB" id="6109at2759"/>
<evidence type="ECO:0000313" key="8">
    <source>
        <dbReference type="RefSeq" id="XP_033456043.1"/>
    </source>
</evidence>
<dbReference type="Pfam" id="PF10433">
    <property type="entry name" value="Beta-prop_RSE1_1st"/>
    <property type="match status" value="1"/>
</dbReference>
<feature type="compositionally biased region" description="Basic and acidic residues" evidence="3">
    <location>
        <begin position="439"/>
        <end position="450"/>
    </location>
</feature>
<dbReference type="InterPro" id="IPR050358">
    <property type="entry name" value="RSE1/DDB1/CFT1"/>
</dbReference>
<name>A0A6J3LWI8_9PEZI</name>
<dbReference type="SUPFAM" id="SSF50978">
    <property type="entry name" value="WD40 repeat-like"/>
    <property type="match status" value="1"/>
</dbReference>
<reference evidence="8" key="2">
    <citation type="submission" date="2020-04" db="EMBL/GenBank/DDBJ databases">
        <authorList>
            <consortium name="NCBI Genome Project"/>
        </authorList>
    </citation>
    <scope>NUCLEOTIDE SEQUENCE</scope>
    <source>
        <strain evidence="8">CBS 342.82</strain>
    </source>
</reference>
<evidence type="ECO:0000259" key="4">
    <source>
        <dbReference type="Pfam" id="PF03178"/>
    </source>
</evidence>
<dbReference type="InterPro" id="IPR018846">
    <property type="entry name" value="Beta-prop_RSE1/DDB1/CPSF1_1st"/>
</dbReference>
<dbReference type="RefSeq" id="XP_033456043.1">
    <property type="nucleotide sequence ID" value="XM_033601928.1"/>
</dbReference>
<protein>
    <recommendedName>
        <fullName evidence="9">Cleavage/polyadenylation specificity factor A subunit C-terminal domain-containing protein</fullName>
    </recommendedName>
</protein>